<dbReference type="HOGENOM" id="CLU_2851980_0_0_1"/>
<reference evidence="1" key="1">
    <citation type="journal article" date="2013" name="Genome Biol.">
        <title>Draft genome of the mountain pine beetle, Dendroctonus ponderosae Hopkins, a major forest pest.</title>
        <authorList>
            <person name="Keeling C.I."/>
            <person name="Yuen M.M."/>
            <person name="Liao N.Y."/>
            <person name="Docking T.R."/>
            <person name="Chan S.K."/>
            <person name="Taylor G.A."/>
            <person name="Palmquist D.L."/>
            <person name="Jackman S.D."/>
            <person name="Nguyen A."/>
            <person name="Li M."/>
            <person name="Henderson H."/>
            <person name="Janes J.K."/>
            <person name="Zhao Y."/>
            <person name="Pandoh P."/>
            <person name="Moore R."/>
            <person name="Sperling F.A."/>
            <person name="Huber D.P."/>
            <person name="Birol I."/>
            <person name="Jones S.J."/>
            <person name="Bohlmann J."/>
        </authorList>
    </citation>
    <scope>NUCLEOTIDE SEQUENCE</scope>
</reference>
<dbReference type="AlphaFoldDB" id="N6TYX4"/>
<feature type="non-terminal residue" evidence="1">
    <location>
        <position position="1"/>
    </location>
</feature>
<name>N6TYX4_DENPD</name>
<protein>
    <submittedName>
        <fullName evidence="1">Uncharacterized protein</fullName>
    </submittedName>
</protein>
<proteinExistence type="predicted"/>
<evidence type="ECO:0000313" key="1">
    <source>
        <dbReference type="EMBL" id="ENN71482.1"/>
    </source>
</evidence>
<gene>
    <name evidence="1" type="ORF">YQE_11834</name>
</gene>
<dbReference type="EMBL" id="KB741267">
    <property type="protein sequence ID" value="ENN71482.1"/>
    <property type="molecule type" value="Genomic_DNA"/>
</dbReference>
<accession>N6TYX4</accession>
<organism evidence="1">
    <name type="scientific">Dendroctonus ponderosae</name>
    <name type="common">Mountain pine beetle</name>
    <dbReference type="NCBI Taxonomy" id="77166"/>
    <lineage>
        <taxon>Eukaryota</taxon>
        <taxon>Metazoa</taxon>
        <taxon>Ecdysozoa</taxon>
        <taxon>Arthropoda</taxon>
        <taxon>Hexapoda</taxon>
        <taxon>Insecta</taxon>
        <taxon>Pterygota</taxon>
        <taxon>Neoptera</taxon>
        <taxon>Endopterygota</taxon>
        <taxon>Coleoptera</taxon>
        <taxon>Polyphaga</taxon>
        <taxon>Cucujiformia</taxon>
        <taxon>Curculionidae</taxon>
        <taxon>Scolytinae</taxon>
        <taxon>Dendroctonus</taxon>
    </lineage>
</organism>
<sequence length="65" mass="7562">MACLNTLKQEIRTLEDIFGKHHERFQIVSASVDELSCRFIGKSGKKYIIHANITPRRAHLEQRIL</sequence>
<dbReference type="OrthoDB" id="109543at2759"/>